<evidence type="ECO:0000256" key="5">
    <source>
        <dbReference type="ARBA" id="ARBA00025726"/>
    </source>
</evidence>
<comment type="similarity">
    <text evidence="5 8">Belongs to the WD repeat PRL1/PRL2 family.</text>
</comment>
<dbReference type="Proteomes" id="UP001360560">
    <property type="component" value="Unassembled WGS sequence"/>
</dbReference>
<keyword evidence="2 8" id="KW-0747">Spliceosome</keyword>
<evidence type="ECO:0000256" key="4">
    <source>
        <dbReference type="ARBA" id="ARBA00023187"/>
    </source>
</evidence>
<dbReference type="EMBL" id="BTFZ01000012">
    <property type="protein sequence ID" value="GMM37512.1"/>
    <property type="molecule type" value="Genomic_DNA"/>
</dbReference>
<evidence type="ECO:0000256" key="7">
    <source>
        <dbReference type="PROSITE-ProRule" id="PRU00221"/>
    </source>
</evidence>
<dbReference type="PANTHER" id="PTHR19923:SF0">
    <property type="entry name" value="PLEIOTROPIC REGULATOR 1"/>
    <property type="match status" value="1"/>
</dbReference>
<dbReference type="GO" id="GO:0071013">
    <property type="term" value="C:catalytic step 2 spliceosome"/>
    <property type="evidence" value="ECO:0007669"/>
    <property type="project" value="TreeGrafter"/>
</dbReference>
<dbReference type="InterPro" id="IPR020472">
    <property type="entry name" value="WD40_PAC1"/>
</dbReference>
<evidence type="ECO:0000256" key="8">
    <source>
        <dbReference type="RuleBase" id="RU369036"/>
    </source>
</evidence>
<feature type="repeat" description="WD" evidence="7">
    <location>
        <begin position="391"/>
        <end position="414"/>
    </location>
</feature>
<dbReference type="InterPro" id="IPR036322">
    <property type="entry name" value="WD40_repeat_dom_sf"/>
</dbReference>
<evidence type="ECO:0000313" key="9">
    <source>
        <dbReference type="EMBL" id="GMM37512.1"/>
    </source>
</evidence>
<evidence type="ECO:0000256" key="6">
    <source>
        <dbReference type="ARBA" id="ARBA00026147"/>
    </source>
</evidence>
<keyword evidence="1 7" id="KW-0853">WD repeat</keyword>
<name>A0AAV5QRJ3_9ASCO</name>
<dbReference type="PANTHER" id="PTHR19923">
    <property type="entry name" value="WD40 REPEAT PROTEINPRL1/PRL2-RELATED"/>
    <property type="match status" value="1"/>
</dbReference>
<dbReference type="PRINTS" id="PR00320">
    <property type="entry name" value="GPROTEINBRPT"/>
</dbReference>
<dbReference type="PROSITE" id="PS50082">
    <property type="entry name" value="WD_REPEATS_2"/>
    <property type="match status" value="5"/>
</dbReference>
<sequence length="414" mass="46574">MKDLVDRLIERRKILFAQESEHYDEKSLDELNSFSELYKFSKINSTITKGTSVSRNLNQIIQGNTSETNNISNELSLIKAEKKTLGISAKSLSEKIIERHKSQQRDEPEYHPSWKLMRVIAGHTGWVRSLCVEPDNEWFASGSVDSTIKIWDLASAKLKLTLTGHIMAVRGISISDRHPYMFSCSEDKTIKCWDLERNAIVRDYYGHLSAVYSIDLHPTLDVLVTGGRDSSVRLWDMRTRVPIHVMTGHNSNVLNVKARAVDPQIISTSSDGTIRLWDIVAGKTMKVLTNHSKSVRALSLNSFENSFVTASPNQIKKWAFPEGNYIEDFTPPHNSIINTLSVNHDGVLFSGADNGSMNFYDYKTGVKFQESETTKMPGSIDSEGGIFVSTFDKSGSRLITGEADKTIKIWKEDS</sequence>
<dbReference type="PROSITE" id="PS50294">
    <property type="entry name" value="WD_REPEATS_REGION"/>
    <property type="match status" value="5"/>
</dbReference>
<dbReference type="Pfam" id="PF00400">
    <property type="entry name" value="WD40"/>
    <property type="match status" value="5"/>
</dbReference>
<feature type="repeat" description="WD" evidence="7">
    <location>
        <begin position="246"/>
        <end position="287"/>
    </location>
</feature>
<keyword evidence="4 8" id="KW-0508">mRNA splicing</keyword>
<comment type="subunit">
    <text evidence="8">Associated with the spliceosome.</text>
</comment>
<reference evidence="9 10" key="1">
    <citation type="journal article" date="2023" name="Elife">
        <title>Identification of key yeast species and microbe-microbe interactions impacting larval growth of Drosophila in the wild.</title>
        <authorList>
            <person name="Mure A."/>
            <person name="Sugiura Y."/>
            <person name="Maeda R."/>
            <person name="Honda K."/>
            <person name="Sakurai N."/>
            <person name="Takahashi Y."/>
            <person name="Watada M."/>
            <person name="Katoh T."/>
            <person name="Gotoh A."/>
            <person name="Gotoh Y."/>
            <person name="Taniguchi I."/>
            <person name="Nakamura K."/>
            <person name="Hayashi T."/>
            <person name="Katayama T."/>
            <person name="Uemura T."/>
            <person name="Hattori Y."/>
        </authorList>
    </citation>
    <scope>NUCLEOTIDE SEQUENCE [LARGE SCALE GENOMIC DNA]</scope>
    <source>
        <strain evidence="9 10">SC-9</strain>
    </source>
</reference>
<dbReference type="SUPFAM" id="SSF50978">
    <property type="entry name" value="WD40 repeat-like"/>
    <property type="match status" value="1"/>
</dbReference>
<protein>
    <recommendedName>
        <fullName evidence="6 8">Pre-mRNA-splicing factor PRP46</fullName>
    </recommendedName>
    <alternativeName>
        <fullName evidence="8">Pre-mRNA-processing protein 46</fullName>
    </alternativeName>
</protein>
<dbReference type="GO" id="GO:0071011">
    <property type="term" value="C:precatalytic spliceosome"/>
    <property type="evidence" value="ECO:0007669"/>
    <property type="project" value="TreeGrafter"/>
</dbReference>
<dbReference type="Gene3D" id="2.130.10.10">
    <property type="entry name" value="YVTN repeat-like/Quinoprotein amine dehydrogenase"/>
    <property type="match status" value="1"/>
</dbReference>
<accession>A0AAV5QRJ3</accession>
<dbReference type="PROSITE" id="PS00678">
    <property type="entry name" value="WD_REPEATS_1"/>
    <property type="match status" value="2"/>
</dbReference>
<comment type="subcellular location">
    <subcellularLocation>
        <location evidence="8">Nucleus</location>
    </subcellularLocation>
</comment>
<dbReference type="FunFam" id="2.130.10.10:FF:000012">
    <property type="entry name" value="Putative pleiotropic regulator 1"/>
    <property type="match status" value="1"/>
</dbReference>
<dbReference type="InterPro" id="IPR045241">
    <property type="entry name" value="Prp46/PLRG1-like"/>
</dbReference>
<comment type="caution">
    <text evidence="9">The sequence shown here is derived from an EMBL/GenBank/DDBJ whole genome shotgun (WGS) entry which is preliminary data.</text>
</comment>
<dbReference type="RefSeq" id="XP_064854508.1">
    <property type="nucleotide sequence ID" value="XM_064998436.1"/>
</dbReference>
<evidence type="ECO:0000256" key="2">
    <source>
        <dbReference type="ARBA" id="ARBA00022728"/>
    </source>
</evidence>
<evidence type="ECO:0000313" key="10">
    <source>
        <dbReference type="Proteomes" id="UP001360560"/>
    </source>
</evidence>
<dbReference type="AlphaFoldDB" id="A0AAV5QRJ3"/>
<dbReference type="InterPro" id="IPR001680">
    <property type="entry name" value="WD40_rpt"/>
</dbReference>
<evidence type="ECO:0000256" key="1">
    <source>
        <dbReference type="ARBA" id="ARBA00022574"/>
    </source>
</evidence>
<dbReference type="InterPro" id="IPR019775">
    <property type="entry name" value="WD40_repeat_CS"/>
</dbReference>
<comment type="function">
    <text evidence="8">Involved in pre-mRNA splicing and required for cell cycle progression at G2/M.</text>
</comment>
<feature type="repeat" description="WD" evidence="7">
    <location>
        <begin position="120"/>
        <end position="161"/>
    </location>
</feature>
<dbReference type="GO" id="GO:0000398">
    <property type="term" value="P:mRNA splicing, via spliceosome"/>
    <property type="evidence" value="ECO:0007669"/>
    <property type="project" value="UniProtKB-UniRule"/>
</dbReference>
<dbReference type="GeneID" id="90075487"/>
<keyword evidence="8" id="KW-0507">mRNA processing</keyword>
<feature type="repeat" description="WD" evidence="7">
    <location>
        <begin position="162"/>
        <end position="203"/>
    </location>
</feature>
<gene>
    <name evidence="9" type="ORF">DASC09_048370</name>
</gene>
<keyword evidence="3 8" id="KW-0677">Repeat</keyword>
<keyword evidence="10" id="KW-1185">Reference proteome</keyword>
<dbReference type="SMART" id="SM00320">
    <property type="entry name" value="WD40"/>
    <property type="match status" value="7"/>
</dbReference>
<proteinExistence type="inferred from homology"/>
<dbReference type="GO" id="GO:0000974">
    <property type="term" value="C:Prp19 complex"/>
    <property type="evidence" value="ECO:0007669"/>
    <property type="project" value="TreeGrafter"/>
</dbReference>
<feature type="repeat" description="WD" evidence="7">
    <location>
        <begin position="204"/>
        <end position="245"/>
    </location>
</feature>
<keyword evidence="8" id="KW-0539">Nucleus</keyword>
<dbReference type="CDD" id="cd00200">
    <property type="entry name" value="WD40"/>
    <property type="match status" value="1"/>
</dbReference>
<dbReference type="InterPro" id="IPR015943">
    <property type="entry name" value="WD40/YVTN_repeat-like_dom_sf"/>
</dbReference>
<organism evidence="9 10">
    <name type="scientific">Saccharomycopsis crataegensis</name>
    <dbReference type="NCBI Taxonomy" id="43959"/>
    <lineage>
        <taxon>Eukaryota</taxon>
        <taxon>Fungi</taxon>
        <taxon>Dikarya</taxon>
        <taxon>Ascomycota</taxon>
        <taxon>Saccharomycotina</taxon>
        <taxon>Saccharomycetes</taxon>
        <taxon>Saccharomycopsidaceae</taxon>
        <taxon>Saccharomycopsis</taxon>
    </lineage>
</organism>
<evidence type="ECO:0000256" key="3">
    <source>
        <dbReference type="ARBA" id="ARBA00022737"/>
    </source>
</evidence>